<comment type="catalytic activity">
    <reaction evidence="7">
        <text>Couples ATP hydrolysis with the unwinding of duplex DNA by translocating in the 3'-5' direction.</text>
        <dbReference type="EC" id="5.6.2.4"/>
    </reaction>
</comment>
<dbReference type="InterPro" id="IPR032830">
    <property type="entry name" value="XPB/Ssl2_N"/>
</dbReference>
<comment type="similarity">
    <text evidence="1">Belongs to the helicase family. RAD25/XPB subfamily.</text>
</comment>
<dbReference type="PATRIC" id="fig|1300222.3.peg.921"/>
<keyword evidence="3" id="KW-0378">Hydrolase</keyword>
<evidence type="ECO:0000256" key="4">
    <source>
        <dbReference type="ARBA" id="ARBA00022806"/>
    </source>
</evidence>
<dbReference type="GO" id="GO:0043138">
    <property type="term" value="F:3'-5' DNA helicase activity"/>
    <property type="evidence" value="ECO:0007669"/>
    <property type="project" value="UniProtKB-EC"/>
</dbReference>
<dbReference type="InterPro" id="IPR027417">
    <property type="entry name" value="P-loop_NTPase"/>
</dbReference>
<dbReference type="Pfam" id="PF16203">
    <property type="entry name" value="ERCC3_RAD25_C"/>
    <property type="match status" value="1"/>
</dbReference>
<evidence type="ECO:0000256" key="5">
    <source>
        <dbReference type="ARBA" id="ARBA00022840"/>
    </source>
</evidence>
<dbReference type="InterPro" id="IPR014001">
    <property type="entry name" value="Helicase_ATP-bd"/>
</dbReference>
<dbReference type="Pfam" id="PF13625">
    <property type="entry name" value="Helicase_C_3"/>
    <property type="match status" value="1"/>
</dbReference>
<dbReference type="Proteomes" id="UP000012081">
    <property type="component" value="Unassembled WGS sequence"/>
</dbReference>
<gene>
    <name evidence="12" type="ORF">I532_04450</name>
</gene>
<proteinExistence type="inferred from homology"/>
<feature type="domain" description="Helicase C-terminal" evidence="11">
    <location>
        <begin position="426"/>
        <end position="572"/>
    </location>
</feature>
<dbReference type="AlphaFoldDB" id="M8DMF5"/>
<feature type="domain" description="Helicase ATP-binding" evidence="10">
    <location>
        <begin position="215"/>
        <end position="371"/>
    </location>
</feature>
<dbReference type="STRING" id="1300222.I532_04450"/>
<evidence type="ECO:0000256" key="6">
    <source>
        <dbReference type="ARBA" id="ARBA00023235"/>
    </source>
</evidence>
<dbReference type="NCBIfam" id="NF045503">
    <property type="entry name" value="repair_heli_XPB"/>
    <property type="match status" value="1"/>
</dbReference>
<dbReference type="EC" id="5.6.2.4" evidence="8"/>
<evidence type="ECO:0000313" key="13">
    <source>
        <dbReference type="Proteomes" id="UP000012081"/>
    </source>
</evidence>
<evidence type="ECO:0000256" key="9">
    <source>
        <dbReference type="ARBA" id="ARBA00048988"/>
    </source>
</evidence>
<comment type="catalytic activity">
    <reaction evidence="9">
        <text>ATP + H2O = ADP + phosphate + H(+)</text>
        <dbReference type="Rhea" id="RHEA:13065"/>
        <dbReference type="ChEBI" id="CHEBI:15377"/>
        <dbReference type="ChEBI" id="CHEBI:15378"/>
        <dbReference type="ChEBI" id="CHEBI:30616"/>
        <dbReference type="ChEBI" id="CHEBI:43474"/>
        <dbReference type="ChEBI" id="CHEBI:456216"/>
        <dbReference type="EC" id="5.6.2.4"/>
    </reaction>
</comment>
<evidence type="ECO:0000313" key="12">
    <source>
        <dbReference type="EMBL" id="EMT54828.1"/>
    </source>
</evidence>
<dbReference type="InterPro" id="IPR006935">
    <property type="entry name" value="Helicase/UvrB_N"/>
</dbReference>
<keyword evidence="4 12" id="KW-0347">Helicase</keyword>
<keyword evidence="5" id="KW-0067">ATP-binding</keyword>
<dbReference type="InterPro" id="IPR050615">
    <property type="entry name" value="ATP-dep_DNA_Helicase"/>
</dbReference>
<dbReference type="PROSITE" id="PS51192">
    <property type="entry name" value="HELICASE_ATP_BIND_1"/>
    <property type="match status" value="1"/>
</dbReference>
<evidence type="ECO:0000256" key="3">
    <source>
        <dbReference type="ARBA" id="ARBA00022801"/>
    </source>
</evidence>
<dbReference type="PRINTS" id="PR00851">
    <property type="entry name" value="XRODRMPGMNTB"/>
</dbReference>
<dbReference type="EMBL" id="APBN01000001">
    <property type="protein sequence ID" value="EMT54828.1"/>
    <property type="molecule type" value="Genomic_DNA"/>
</dbReference>
<evidence type="ECO:0000256" key="2">
    <source>
        <dbReference type="ARBA" id="ARBA00022741"/>
    </source>
</evidence>
<dbReference type="InterPro" id="IPR032438">
    <property type="entry name" value="ERCC3_RAD25_C"/>
</dbReference>
<evidence type="ECO:0000256" key="7">
    <source>
        <dbReference type="ARBA" id="ARBA00034617"/>
    </source>
</evidence>
<dbReference type="GO" id="GO:0005524">
    <property type="term" value="F:ATP binding"/>
    <property type="evidence" value="ECO:0007669"/>
    <property type="project" value="UniProtKB-KW"/>
</dbReference>
<dbReference type="Gene3D" id="3.40.50.300">
    <property type="entry name" value="P-loop containing nucleotide triphosphate hydrolases"/>
    <property type="match status" value="2"/>
</dbReference>
<keyword evidence="6" id="KW-0413">Isomerase</keyword>
<dbReference type="PROSITE" id="PS51194">
    <property type="entry name" value="HELICASE_CTER"/>
    <property type="match status" value="1"/>
</dbReference>
<accession>M8DMF5</accession>
<dbReference type="Pfam" id="PF04851">
    <property type="entry name" value="ResIII"/>
    <property type="match status" value="1"/>
</dbReference>
<dbReference type="GO" id="GO:0003677">
    <property type="term" value="F:DNA binding"/>
    <property type="evidence" value="ECO:0007669"/>
    <property type="project" value="InterPro"/>
</dbReference>
<keyword evidence="2" id="KW-0547">Nucleotide-binding</keyword>
<evidence type="ECO:0000259" key="10">
    <source>
        <dbReference type="PROSITE" id="PS51192"/>
    </source>
</evidence>
<dbReference type="InterPro" id="IPR001650">
    <property type="entry name" value="Helicase_C-like"/>
</dbReference>
<dbReference type="SUPFAM" id="SSF52540">
    <property type="entry name" value="P-loop containing nucleoside triphosphate hydrolases"/>
    <property type="match status" value="2"/>
</dbReference>
<sequence>MVLNEHTIGEVKKLSYRPDLPMIVQSDRTILLEAQHPLFNEARQALAGFAELIKSPEYIHTYRITPLSLWNAAAAHIAPEQVTEVLGTYSKYGVPSTIVREIHETMKRYGLIRLEKAADQLLLTGDDPLLLQELTSYRSISSLLEEHREEHEYPVKPYARGLIKQELIRLGYPVQDLAGYTSGEDCPVSLLPTTASGKAFSLRGYQQEAVDAFHAAGSALGGSGVLVLPCGAGKTVIGLGALCQLQKATLILTTNTTSVRQWISELRDKTDLDPAMIGEYTGEQKEVKPVTVATYQILTYRPDAESDFPHMELFSKRDWGLIIYDEVHLLPAPVFRVTSGIQATRRLGLTATLVREDGREEDVFTLIGPKKYEMPWKVLEEQGWIAGATCQEIRLPFEAKWREAYAHAGARQKFRIAAENPRKLDVVRKLLDRHGNDRVLIIGQYVEQLEQMAQLLDIPVITGKVPEKERESLYQRFKAGDLTRLIVSKVANFAVDLPDANVAIQISGTFGSRQEEAQRLGRILRPKQKENTAHFYTLVTRDTREQEFAMNRQLFLVEQGYKYDVIEIESLD</sequence>
<dbReference type="RefSeq" id="WP_003386664.1">
    <property type="nucleotide sequence ID" value="NZ_APBN01000001.1"/>
</dbReference>
<protein>
    <recommendedName>
        <fullName evidence="8">DNA 3'-5' helicase</fullName>
        <ecNumber evidence="8">5.6.2.4</ecNumber>
    </recommendedName>
</protein>
<keyword evidence="13" id="KW-1185">Reference proteome</keyword>
<dbReference type="PANTHER" id="PTHR11274">
    <property type="entry name" value="RAD25/XP-B DNA REPAIR HELICASE"/>
    <property type="match status" value="1"/>
</dbReference>
<dbReference type="CDD" id="cd18789">
    <property type="entry name" value="SF2_C_XPB"/>
    <property type="match status" value="1"/>
</dbReference>
<evidence type="ECO:0000259" key="11">
    <source>
        <dbReference type="PROSITE" id="PS51194"/>
    </source>
</evidence>
<dbReference type="SMART" id="SM00487">
    <property type="entry name" value="DEXDc"/>
    <property type="match status" value="1"/>
</dbReference>
<name>M8DMF5_9BACL</name>
<evidence type="ECO:0000256" key="8">
    <source>
        <dbReference type="ARBA" id="ARBA00034808"/>
    </source>
</evidence>
<reference evidence="12 13" key="1">
    <citation type="submission" date="2013-03" db="EMBL/GenBank/DDBJ databases">
        <title>Assembly of a new bacterial strain Brevibacillus borstelensis AK1.</title>
        <authorList>
            <person name="Rajan I."/>
            <person name="PoliReddy D."/>
            <person name="Sugumar T."/>
            <person name="Rathinam K."/>
            <person name="Alqarawi S."/>
            <person name="Khalil A.B."/>
            <person name="Sivakumar N."/>
        </authorList>
    </citation>
    <scope>NUCLEOTIDE SEQUENCE [LARGE SCALE GENOMIC DNA]</scope>
    <source>
        <strain evidence="12 13">AK1</strain>
    </source>
</reference>
<dbReference type="SMART" id="SM00490">
    <property type="entry name" value="HELICc"/>
    <property type="match status" value="1"/>
</dbReference>
<organism evidence="12 13">
    <name type="scientific">Brevibacillus borstelensis AK1</name>
    <dbReference type="NCBI Taxonomy" id="1300222"/>
    <lineage>
        <taxon>Bacteria</taxon>
        <taxon>Bacillati</taxon>
        <taxon>Bacillota</taxon>
        <taxon>Bacilli</taxon>
        <taxon>Bacillales</taxon>
        <taxon>Paenibacillaceae</taxon>
        <taxon>Brevibacillus</taxon>
    </lineage>
</organism>
<evidence type="ECO:0000256" key="1">
    <source>
        <dbReference type="ARBA" id="ARBA00006637"/>
    </source>
</evidence>
<dbReference type="GO" id="GO:0016787">
    <property type="term" value="F:hydrolase activity"/>
    <property type="evidence" value="ECO:0007669"/>
    <property type="project" value="UniProtKB-KW"/>
</dbReference>
<comment type="caution">
    <text evidence="12">The sequence shown here is derived from an EMBL/GenBank/DDBJ whole genome shotgun (WGS) entry which is preliminary data.</text>
</comment>
<dbReference type="PANTHER" id="PTHR11274:SF0">
    <property type="entry name" value="GENERAL TRANSCRIPTION AND DNA REPAIR FACTOR IIH HELICASE SUBUNIT XPB"/>
    <property type="match status" value="1"/>
</dbReference>